<dbReference type="OrthoDB" id="9807577at2"/>
<dbReference type="InterPro" id="IPR012441">
    <property type="entry name" value="DUF1643"/>
</dbReference>
<accession>A0A1X1YJD1</accession>
<comment type="caution">
    <text evidence="1">The sequence shown here is derived from an EMBL/GenBank/DDBJ whole genome shotgun (WGS) entry which is preliminary data.</text>
</comment>
<dbReference type="Proteomes" id="UP000193487">
    <property type="component" value="Unassembled WGS sequence"/>
</dbReference>
<protein>
    <recommendedName>
        <fullName evidence="3">DUF1643 domain-containing protein</fullName>
    </recommendedName>
</protein>
<sequence>MTDLQLHLPFPRAAARDSWAVFSPCRRYRYRLVRVWDSTQPRLGWVMLNSSDANEHRDDPTVRRTIGFARAWGYGGIDIANLYGFVSKTPAALHDQDDPIGPDNDAHLAAVCADNDLTVMAWGAGAEPGRAHDVAVLLWRLCIEHRRSLAVLGWTLGGQPSHPLYVPTSTAPECLTTAPVSRECPVWGYADDPHWAQLLGYAA</sequence>
<dbReference type="RefSeq" id="WP_052425570.1">
    <property type="nucleotide sequence ID" value="NZ_BBKA01000045.1"/>
</dbReference>
<evidence type="ECO:0000313" key="2">
    <source>
        <dbReference type="Proteomes" id="UP000193487"/>
    </source>
</evidence>
<reference evidence="1 2" key="1">
    <citation type="submission" date="2016-01" db="EMBL/GenBank/DDBJ databases">
        <title>The new phylogeny of the genus Mycobacterium.</title>
        <authorList>
            <person name="Tarcisio F."/>
            <person name="Conor M."/>
            <person name="Antonella G."/>
            <person name="Elisabetta G."/>
            <person name="Giulia F.S."/>
            <person name="Sara T."/>
            <person name="Anna F."/>
            <person name="Clotilde B."/>
            <person name="Roberto B."/>
            <person name="Veronica D.S."/>
            <person name="Fabio R."/>
            <person name="Monica P."/>
            <person name="Olivier J."/>
            <person name="Enrico T."/>
            <person name="Nicola S."/>
        </authorList>
    </citation>
    <scope>NUCLEOTIDE SEQUENCE [LARGE SCALE GENOMIC DNA]</scope>
    <source>
        <strain evidence="1 2">DSM 45166</strain>
    </source>
</reference>
<dbReference type="EMBL" id="LQPE01000010">
    <property type="protein sequence ID" value="ORW11111.1"/>
    <property type="molecule type" value="Genomic_DNA"/>
</dbReference>
<dbReference type="Pfam" id="PF07799">
    <property type="entry name" value="DUF1643"/>
    <property type="match status" value="1"/>
</dbReference>
<evidence type="ECO:0008006" key="3">
    <source>
        <dbReference type="Google" id="ProtNLM"/>
    </source>
</evidence>
<keyword evidence="2" id="KW-1185">Reference proteome</keyword>
<name>A0A1X1YJD1_9MYCO</name>
<proteinExistence type="predicted"/>
<organism evidence="1 2">
    <name type="scientific">Mycobacterium kyorinense</name>
    <dbReference type="NCBI Taxonomy" id="487514"/>
    <lineage>
        <taxon>Bacteria</taxon>
        <taxon>Bacillati</taxon>
        <taxon>Actinomycetota</taxon>
        <taxon>Actinomycetes</taxon>
        <taxon>Mycobacteriales</taxon>
        <taxon>Mycobacteriaceae</taxon>
        <taxon>Mycobacterium</taxon>
    </lineage>
</organism>
<evidence type="ECO:0000313" key="1">
    <source>
        <dbReference type="EMBL" id="ORW11111.1"/>
    </source>
</evidence>
<dbReference type="AlphaFoldDB" id="A0A1X1YJD1"/>
<gene>
    <name evidence="1" type="ORF">AWC14_19575</name>
</gene>